<sequence>MRFIPSIIDRLYANDASSTRQTIFRAPHTKTERRSALNANASYRWRERQFRVDRVSWPMQEAAVPQVKATSQEGPSSGTRA</sequence>
<keyword evidence="3" id="KW-1185">Reference proteome</keyword>
<reference evidence="3" key="1">
    <citation type="journal article" date="2014" name="Stand. Genomic Sci.">
        <title>Complete genome sequence of Burkholderia phymatum STM815(T), a broad host range and efficient nitrogen-fixing symbiont of Mimosa species.</title>
        <authorList>
            <person name="Moulin L."/>
            <person name="Klonowska A."/>
            <person name="Caroline B."/>
            <person name="Booth K."/>
            <person name="Vriezen J.A."/>
            <person name="Melkonian R."/>
            <person name="James E.K."/>
            <person name="Young J.P."/>
            <person name="Bena G."/>
            <person name="Hauser L."/>
            <person name="Land M."/>
            <person name="Kyrpides N."/>
            <person name="Bruce D."/>
            <person name="Chain P."/>
            <person name="Copeland A."/>
            <person name="Pitluck S."/>
            <person name="Woyke T."/>
            <person name="Lizotte-Waniewski M."/>
            <person name="Bristow J."/>
            <person name="Riley M."/>
        </authorList>
    </citation>
    <scope>NUCLEOTIDE SEQUENCE [LARGE SCALE GENOMIC DNA]</scope>
    <source>
        <strain evidence="3">DSM 17167 / CIP 108236 / LMG 21445 / STM815</strain>
        <plasmid evidence="3">Plasmid pBPHY02</plasmid>
    </source>
</reference>
<feature type="compositionally biased region" description="Polar residues" evidence="1">
    <location>
        <begin position="68"/>
        <end position="81"/>
    </location>
</feature>
<geneLocation type="plasmid" evidence="2 3">
    <name>pBPHY02</name>
</geneLocation>
<dbReference type="HOGENOM" id="CLU_2567284_0_0_4"/>
<organism evidence="2 3">
    <name type="scientific">Paraburkholderia phymatum (strain DSM 17167 / CIP 108236 / LMG 21445 / STM815)</name>
    <name type="common">Burkholderia phymatum</name>
    <dbReference type="NCBI Taxonomy" id="391038"/>
    <lineage>
        <taxon>Bacteria</taxon>
        <taxon>Pseudomonadati</taxon>
        <taxon>Pseudomonadota</taxon>
        <taxon>Betaproteobacteria</taxon>
        <taxon>Burkholderiales</taxon>
        <taxon>Burkholderiaceae</taxon>
        <taxon>Paraburkholderia</taxon>
    </lineage>
</organism>
<accession>B2JXI6</accession>
<dbReference type="KEGG" id="bph:Bphy_7364"/>
<evidence type="ECO:0000256" key="1">
    <source>
        <dbReference type="SAM" id="MobiDB-lite"/>
    </source>
</evidence>
<gene>
    <name evidence="2" type="ordered locus">Bphy_7364</name>
</gene>
<protein>
    <submittedName>
        <fullName evidence="2">Uncharacterized protein</fullName>
    </submittedName>
</protein>
<name>B2JXI6_PARP8</name>
<dbReference type="AlphaFoldDB" id="B2JXI6"/>
<proteinExistence type="predicted"/>
<feature type="region of interest" description="Disordered" evidence="1">
    <location>
        <begin position="62"/>
        <end position="81"/>
    </location>
</feature>
<dbReference type="EMBL" id="CP001046">
    <property type="protein sequence ID" value="ACC76344.1"/>
    <property type="molecule type" value="Genomic_DNA"/>
</dbReference>
<keyword evidence="2" id="KW-0614">Plasmid</keyword>
<evidence type="ECO:0000313" key="2">
    <source>
        <dbReference type="EMBL" id="ACC76344.1"/>
    </source>
</evidence>
<dbReference type="Proteomes" id="UP000001192">
    <property type="component" value="Plasmid pBPHY02"/>
</dbReference>
<evidence type="ECO:0000313" key="3">
    <source>
        <dbReference type="Proteomes" id="UP000001192"/>
    </source>
</evidence>